<comment type="caution">
    <text evidence="3">The sequence shown here is derived from an EMBL/GenBank/DDBJ whole genome shotgun (WGS) entry which is preliminary data.</text>
</comment>
<feature type="domain" description="RNA 3'-terminal phosphate cyclase" evidence="1">
    <location>
        <begin position="45"/>
        <end position="136"/>
    </location>
</feature>
<organism evidence="3 4">
    <name type="scientific">Aristolochia fimbriata</name>
    <name type="common">White veined hardy Dutchman's pipe vine</name>
    <dbReference type="NCBI Taxonomy" id="158543"/>
    <lineage>
        <taxon>Eukaryota</taxon>
        <taxon>Viridiplantae</taxon>
        <taxon>Streptophyta</taxon>
        <taxon>Embryophyta</taxon>
        <taxon>Tracheophyta</taxon>
        <taxon>Spermatophyta</taxon>
        <taxon>Magnoliopsida</taxon>
        <taxon>Magnoliidae</taxon>
        <taxon>Piperales</taxon>
        <taxon>Aristolochiaceae</taxon>
        <taxon>Aristolochia</taxon>
    </lineage>
</organism>
<dbReference type="GO" id="GO:0000479">
    <property type="term" value="P:endonucleolytic cleavage of tricistronic rRNA transcript (SSU-rRNA, 5.8S rRNA, LSU-rRNA)"/>
    <property type="evidence" value="ECO:0007669"/>
    <property type="project" value="TreeGrafter"/>
</dbReference>
<dbReference type="PANTHER" id="PTHR11096">
    <property type="entry name" value="RNA 3' TERMINAL PHOSPHATE CYCLASE"/>
    <property type="match status" value="1"/>
</dbReference>
<dbReference type="EMBL" id="JAINDJ010000003">
    <property type="protein sequence ID" value="KAG9453692.1"/>
    <property type="molecule type" value="Genomic_DNA"/>
</dbReference>
<evidence type="ECO:0000259" key="1">
    <source>
        <dbReference type="Pfam" id="PF01137"/>
    </source>
</evidence>
<feature type="domain" description="RNA 3'-terminal phosphate cyclase" evidence="1">
    <location>
        <begin position="147"/>
        <end position="329"/>
    </location>
</feature>
<dbReference type="SUPFAM" id="SSF55205">
    <property type="entry name" value="EPT/RTPC-like"/>
    <property type="match status" value="1"/>
</dbReference>
<protein>
    <recommendedName>
        <fullName evidence="5">RNA 3'-terminal phosphate cyclase-like protein</fullName>
    </recommendedName>
</protein>
<dbReference type="InterPro" id="IPR036553">
    <property type="entry name" value="RPTC_insert"/>
</dbReference>
<evidence type="ECO:0000259" key="2">
    <source>
        <dbReference type="Pfam" id="PF05189"/>
    </source>
</evidence>
<dbReference type="GO" id="GO:0005730">
    <property type="term" value="C:nucleolus"/>
    <property type="evidence" value="ECO:0007669"/>
    <property type="project" value="TreeGrafter"/>
</dbReference>
<feature type="domain" description="RNA 3'-terminal phosphate cyclase insert" evidence="2">
    <location>
        <begin position="182"/>
        <end position="284"/>
    </location>
</feature>
<dbReference type="Proteomes" id="UP000825729">
    <property type="component" value="Unassembled WGS sequence"/>
</dbReference>
<name>A0AAV7F1M2_ARIFI</name>
<dbReference type="PROSITE" id="PS01287">
    <property type="entry name" value="RTC"/>
    <property type="match status" value="1"/>
</dbReference>
<proteinExistence type="predicted"/>
<evidence type="ECO:0000313" key="4">
    <source>
        <dbReference type="Proteomes" id="UP000825729"/>
    </source>
</evidence>
<gene>
    <name evidence="3" type="ORF">H6P81_006596</name>
</gene>
<dbReference type="InterPro" id="IPR037136">
    <property type="entry name" value="RNA3'_phos_cyclase_dom_sf"/>
</dbReference>
<dbReference type="InterPro" id="IPR023797">
    <property type="entry name" value="RNA3'_phos_cyclase_dom"/>
</dbReference>
<keyword evidence="4" id="KW-1185">Reference proteome</keyword>
<dbReference type="InterPro" id="IPR013792">
    <property type="entry name" value="RNA3'P_cycl/enolpyr_Trfase_a/b"/>
</dbReference>
<dbReference type="AlphaFoldDB" id="A0AAV7F1M2"/>
<evidence type="ECO:0008006" key="5">
    <source>
        <dbReference type="Google" id="ProtNLM"/>
    </source>
</evidence>
<dbReference type="InterPro" id="IPR000228">
    <property type="entry name" value="RNA3'_term_phos_cyc"/>
</dbReference>
<dbReference type="InterPro" id="IPR020719">
    <property type="entry name" value="RNA3'_term_phos_cycl-like_CS"/>
</dbReference>
<dbReference type="GO" id="GO:0004521">
    <property type="term" value="F:RNA endonuclease activity"/>
    <property type="evidence" value="ECO:0007669"/>
    <property type="project" value="TreeGrafter"/>
</dbReference>
<dbReference type="Gene3D" id="3.65.10.20">
    <property type="entry name" value="RNA 3'-terminal phosphate cyclase domain"/>
    <property type="match status" value="1"/>
</dbReference>
<dbReference type="Pfam" id="PF05189">
    <property type="entry name" value="RTC_insert"/>
    <property type="match status" value="1"/>
</dbReference>
<dbReference type="Pfam" id="PF01137">
    <property type="entry name" value="RTC"/>
    <property type="match status" value="2"/>
</dbReference>
<evidence type="ECO:0000313" key="3">
    <source>
        <dbReference type="EMBL" id="KAG9453692.1"/>
    </source>
</evidence>
<reference evidence="3 4" key="1">
    <citation type="submission" date="2021-07" db="EMBL/GenBank/DDBJ databases">
        <title>The Aristolochia fimbriata genome: insights into angiosperm evolution, floral development and chemical biosynthesis.</title>
        <authorList>
            <person name="Jiao Y."/>
        </authorList>
    </citation>
    <scope>NUCLEOTIDE SEQUENCE [LARGE SCALE GENOMIC DNA]</scope>
    <source>
        <strain evidence="3">IBCAS-2021</strain>
        <tissue evidence="3">Leaf</tissue>
    </source>
</reference>
<accession>A0AAV7F1M2</accession>
<dbReference type="InterPro" id="IPR013791">
    <property type="entry name" value="RNA3'-term_phos_cycl_insert"/>
</dbReference>
<dbReference type="Gene3D" id="3.30.360.20">
    <property type="entry name" value="RNA 3'-terminal phosphate cyclase, insert domain"/>
    <property type="match status" value="1"/>
</dbReference>
<sequence>MQGLMGCGWVRLPYWPKETPGRDKDPRTLPSILKRGEAERRRRREDVIIEDIRRDDTWPGLRPHEISLLRLIEKVSGDCSIEINETGTKLKYYPGVLIGGKHLVHDCGVSRSIGYFLVPLIVLGLFGKKPLTIRLKVVGVSWTREDELELKIESRGSPPLGGGEVVLGVPIINNSLSDATWVDEGMVKSIRGVTFTTRVSPQFENRMIYAARGIFNRFIPDVHIFTDHKSGPVAGRWGLLVEIYLLLDIVVLALQAYLLLDITQNVPPETLGIRAASMLLEEIEQGVVDSTHQGLLFLLCALCPQYVSKERVGKLTPLCYRNTETYSRFSWSEVCDYARSHNKYCNTQMRGLWVKESLKKDLMKDISGLMKARKVVHAISYLCVGE</sequence>
<dbReference type="PANTHER" id="PTHR11096:SF1">
    <property type="entry name" value="RNA 3'-TERMINAL PHOSPHATE CYCLASE-LIKE PROTEIN"/>
    <property type="match status" value="1"/>
</dbReference>